<comment type="caution">
    <text evidence="3">The sequence shown here is derived from an EMBL/GenBank/DDBJ whole genome shotgun (WGS) entry which is preliminary data.</text>
</comment>
<evidence type="ECO:0000313" key="4">
    <source>
        <dbReference type="Proteomes" id="UP000644699"/>
    </source>
</evidence>
<accession>A0A916ZF12</accession>
<organism evidence="3 4">
    <name type="scientific">Aureimonas endophytica</name>
    <dbReference type="NCBI Taxonomy" id="2027858"/>
    <lineage>
        <taxon>Bacteria</taxon>
        <taxon>Pseudomonadati</taxon>
        <taxon>Pseudomonadota</taxon>
        <taxon>Alphaproteobacteria</taxon>
        <taxon>Hyphomicrobiales</taxon>
        <taxon>Aurantimonadaceae</taxon>
        <taxon>Aureimonas</taxon>
    </lineage>
</organism>
<dbReference type="EMBL" id="BMIQ01000001">
    <property type="protein sequence ID" value="GGD93390.1"/>
    <property type="molecule type" value="Genomic_DNA"/>
</dbReference>
<reference evidence="3" key="2">
    <citation type="submission" date="2020-09" db="EMBL/GenBank/DDBJ databases">
        <authorList>
            <person name="Sun Q."/>
            <person name="Zhou Y."/>
        </authorList>
    </citation>
    <scope>NUCLEOTIDE SEQUENCE</scope>
    <source>
        <strain evidence="3">CGMCC 1.15367</strain>
    </source>
</reference>
<feature type="transmembrane region" description="Helical" evidence="2">
    <location>
        <begin position="6"/>
        <end position="24"/>
    </location>
</feature>
<keyword evidence="2" id="KW-0472">Membrane</keyword>
<keyword evidence="4" id="KW-1185">Reference proteome</keyword>
<dbReference type="Proteomes" id="UP000644699">
    <property type="component" value="Unassembled WGS sequence"/>
</dbReference>
<sequence>MCALKVHPLWAMGGPIVIYGMYLVRMIGAERHGVKLKELELRDMERQTARRVERKAKAKAIPNSKDGDQSNKLAK</sequence>
<keyword evidence="2" id="KW-1133">Transmembrane helix</keyword>
<proteinExistence type="predicted"/>
<gene>
    <name evidence="3" type="ORF">GCM10011390_10210</name>
</gene>
<dbReference type="AlphaFoldDB" id="A0A916ZF12"/>
<evidence type="ECO:0000256" key="1">
    <source>
        <dbReference type="SAM" id="MobiDB-lite"/>
    </source>
</evidence>
<keyword evidence="2" id="KW-0812">Transmembrane</keyword>
<protein>
    <submittedName>
        <fullName evidence="3">Uncharacterized protein</fullName>
    </submittedName>
</protein>
<reference evidence="3" key="1">
    <citation type="journal article" date="2014" name="Int. J. Syst. Evol. Microbiol.">
        <title>Complete genome sequence of Corynebacterium casei LMG S-19264T (=DSM 44701T), isolated from a smear-ripened cheese.</title>
        <authorList>
            <consortium name="US DOE Joint Genome Institute (JGI-PGF)"/>
            <person name="Walter F."/>
            <person name="Albersmeier A."/>
            <person name="Kalinowski J."/>
            <person name="Ruckert C."/>
        </authorList>
    </citation>
    <scope>NUCLEOTIDE SEQUENCE</scope>
    <source>
        <strain evidence="3">CGMCC 1.15367</strain>
    </source>
</reference>
<evidence type="ECO:0000256" key="2">
    <source>
        <dbReference type="SAM" id="Phobius"/>
    </source>
</evidence>
<name>A0A916ZF12_9HYPH</name>
<evidence type="ECO:0000313" key="3">
    <source>
        <dbReference type="EMBL" id="GGD93390.1"/>
    </source>
</evidence>
<feature type="region of interest" description="Disordered" evidence="1">
    <location>
        <begin position="49"/>
        <end position="75"/>
    </location>
</feature>